<name>A0A9P3H1N9_9FUNG</name>
<feature type="region of interest" description="Disordered" evidence="1">
    <location>
        <begin position="55"/>
        <end position="137"/>
    </location>
</feature>
<evidence type="ECO:0000313" key="3">
    <source>
        <dbReference type="Proteomes" id="UP000827284"/>
    </source>
</evidence>
<dbReference type="PANTHER" id="PTHR28106:SF1">
    <property type="entry name" value="MITOCHONDRIAL ATPASE COMPLEX SUBUNIT ATP10"/>
    <property type="match status" value="1"/>
</dbReference>
<dbReference type="GO" id="GO:0033615">
    <property type="term" value="P:mitochondrial proton-transporting ATP synthase complex assembly"/>
    <property type="evidence" value="ECO:0007669"/>
    <property type="project" value="TreeGrafter"/>
</dbReference>
<reference evidence="2" key="1">
    <citation type="submission" date="2021-11" db="EMBL/GenBank/DDBJ databases">
        <authorList>
            <person name="Herlambang A."/>
            <person name="Guo Y."/>
            <person name="Takashima Y."/>
            <person name="Nishizawa T."/>
        </authorList>
    </citation>
    <scope>NUCLEOTIDE SEQUENCE</scope>
    <source>
        <strain evidence="2">E1425</strain>
    </source>
</reference>
<dbReference type="OrthoDB" id="17089at2759"/>
<reference evidence="2" key="2">
    <citation type="journal article" date="2022" name="Microbiol. Resour. Announc.">
        <title>Whole-Genome Sequence of Entomortierella parvispora E1425, a Mucoromycotan Fungus Associated with Burkholderiaceae-Related Endosymbiotic Bacteria.</title>
        <authorList>
            <person name="Herlambang A."/>
            <person name="Guo Y."/>
            <person name="Takashima Y."/>
            <person name="Narisawa K."/>
            <person name="Ohta H."/>
            <person name="Nishizawa T."/>
        </authorList>
    </citation>
    <scope>NUCLEOTIDE SEQUENCE</scope>
    <source>
        <strain evidence="2">E1425</strain>
    </source>
</reference>
<feature type="compositionally biased region" description="Basic and acidic residues" evidence="1">
    <location>
        <begin position="79"/>
        <end position="96"/>
    </location>
</feature>
<feature type="compositionally biased region" description="Low complexity" evidence="1">
    <location>
        <begin position="61"/>
        <end position="78"/>
    </location>
</feature>
<dbReference type="PANTHER" id="PTHR28106">
    <property type="entry name" value="MITOCHONDRIAL ATPASE COMPLEX SUBUNIT ATP10"/>
    <property type="match status" value="1"/>
</dbReference>
<evidence type="ECO:0000256" key="1">
    <source>
        <dbReference type="SAM" id="MobiDB-lite"/>
    </source>
</evidence>
<dbReference type="Pfam" id="PF05176">
    <property type="entry name" value="ATP-synt_10"/>
    <property type="match status" value="1"/>
</dbReference>
<evidence type="ECO:0000313" key="2">
    <source>
        <dbReference type="EMBL" id="GJJ68412.1"/>
    </source>
</evidence>
<organism evidence="2 3">
    <name type="scientific">Entomortierella parvispora</name>
    <dbReference type="NCBI Taxonomy" id="205924"/>
    <lineage>
        <taxon>Eukaryota</taxon>
        <taxon>Fungi</taxon>
        <taxon>Fungi incertae sedis</taxon>
        <taxon>Mucoromycota</taxon>
        <taxon>Mortierellomycotina</taxon>
        <taxon>Mortierellomycetes</taxon>
        <taxon>Mortierellales</taxon>
        <taxon>Mortierellaceae</taxon>
        <taxon>Entomortierella</taxon>
    </lineage>
</organism>
<proteinExistence type="predicted"/>
<keyword evidence="3" id="KW-1185">Reference proteome</keyword>
<dbReference type="Proteomes" id="UP000827284">
    <property type="component" value="Unassembled WGS sequence"/>
</dbReference>
<accession>A0A9P3H1N9</accession>
<protein>
    <submittedName>
        <fullName evidence="2">Mitochondrial ATPase complex subunit ATP10</fullName>
    </submittedName>
</protein>
<sequence>MSILCRRAAASLVRSSLTDANPILIKTGSRTAAPLAQTLQISAGSRNVQRCAFATSTPRRSTAPGESSTTPSSPSPQKSKGDSEEDKKGAEEERIRNLPLSPFGGRFGVPEQPKSAKSIAMAKANNKRSPFAKAKEGVKSKVHDWTDKEKNLEKRKELLDDFQSGYFAEFSELTKTGSKLWKGTPTMVNADKALYMPNIVGTSLKTSEPVELVDLLKGHISLVAISGTRFGEEHINSFMTPFLEKWAANSKHSKVQLVELNIQENPLKAGLVRMMVPFVKKTIPEERQENYLLHYKSIKHLRGPLSMQNSYLGYVFLVDNNCKIRWGAHGMGTETEIQTLLDSVQRLSERGGR</sequence>
<comment type="caution">
    <text evidence="2">The sequence shown here is derived from an EMBL/GenBank/DDBJ whole genome shotgun (WGS) entry which is preliminary data.</text>
</comment>
<dbReference type="InterPro" id="IPR007849">
    <property type="entry name" value="ATP10"/>
</dbReference>
<dbReference type="GO" id="GO:0005743">
    <property type="term" value="C:mitochondrial inner membrane"/>
    <property type="evidence" value="ECO:0007669"/>
    <property type="project" value="TreeGrafter"/>
</dbReference>
<gene>
    <name evidence="2" type="ORF">EMPS_00758</name>
</gene>
<dbReference type="AlphaFoldDB" id="A0A9P3H1N9"/>
<dbReference type="EMBL" id="BQFW01000001">
    <property type="protein sequence ID" value="GJJ68412.1"/>
    <property type="molecule type" value="Genomic_DNA"/>
</dbReference>